<name>A0A1Y2EKC4_9PEZI</name>
<reference evidence="2 3" key="1">
    <citation type="submission" date="2016-07" db="EMBL/GenBank/DDBJ databases">
        <title>Pervasive Adenine N6-methylation of Active Genes in Fungi.</title>
        <authorList>
            <consortium name="DOE Joint Genome Institute"/>
            <person name="Mondo S.J."/>
            <person name="Dannebaum R.O."/>
            <person name="Kuo R.C."/>
            <person name="Labutti K."/>
            <person name="Haridas S."/>
            <person name="Kuo A."/>
            <person name="Salamov A."/>
            <person name="Ahrendt S.R."/>
            <person name="Lipzen A."/>
            <person name="Sullivan W."/>
            <person name="Andreopoulos W.B."/>
            <person name="Clum A."/>
            <person name="Lindquist E."/>
            <person name="Daum C."/>
            <person name="Ramamoorthy G.K."/>
            <person name="Gryganskyi A."/>
            <person name="Culley D."/>
            <person name="Magnuson J.K."/>
            <person name="James T.Y."/>
            <person name="O'Malley M.A."/>
            <person name="Stajich J.E."/>
            <person name="Spatafora J.W."/>
            <person name="Visel A."/>
            <person name="Grigoriev I.V."/>
        </authorList>
    </citation>
    <scope>NUCLEOTIDE SEQUENCE [LARGE SCALE GENOMIC DNA]</scope>
    <source>
        <strain evidence="2 3">CBS 129021</strain>
    </source>
</reference>
<dbReference type="AlphaFoldDB" id="A0A1Y2EKC4"/>
<dbReference type="OrthoDB" id="8300194at2759"/>
<keyword evidence="3" id="KW-1185">Reference proteome</keyword>
<accession>A0A1Y2EKC4</accession>
<sequence length="191" mass="21542">MESNPINAGPVVLLIVKAKMQKYLPQLWKPSTGLLSASLAEAHAIQFVAQHTSIPVPKGWRNRPGKSKTQILNQLRSMVAEPRSISPPEGMGVANVNGGPFCDSSLPPSLDELFGFYRQLCGRPVFTHGDLSILNILVRANDVVSIIDWETEGWFPYYWEYTCAWNVNKYLTPMPYELRMESIRRKYLGAF</sequence>
<dbReference type="Gene3D" id="3.90.1200.10">
    <property type="match status" value="1"/>
</dbReference>
<dbReference type="Pfam" id="PF01636">
    <property type="entry name" value="APH"/>
    <property type="match status" value="1"/>
</dbReference>
<dbReference type="Proteomes" id="UP000193689">
    <property type="component" value="Unassembled WGS sequence"/>
</dbReference>
<gene>
    <name evidence="2" type="ORF">BCR38DRAFT_462955</name>
</gene>
<proteinExistence type="predicted"/>
<organism evidence="2 3">
    <name type="scientific">Pseudomassariella vexata</name>
    <dbReference type="NCBI Taxonomy" id="1141098"/>
    <lineage>
        <taxon>Eukaryota</taxon>
        <taxon>Fungi</taxon>
        <taxon>Dikarya</taxon>
        <taxon>Ascomycota</taxon>
        <taxon>Pezizomycotina</taxon>
        <taxon>Sordariomycetes</taxon>
        <taxon>Xylariomycetidae</taxon>
        <taxon>Amphisphaeriales</taxon>
        <taxon>Pseudomassariaceae</taxon>
        <taxon>Pseudomassariella</taxon>
    </lineage>
</organism>
<evidence type="ECO:0000313" key="3">
    <source>
        <dbReference type="Proteomes" id="UP000193689"/>
    </source>
</evidence>
<evidence type="ECO:0000313" key="2">
    <source>
        <dbReference type="EMBL" id="ORY72003.1"/>
    </source>
</evidence>
<dbReference type="GeneID" id="63778839"/>
<dbReference type="InterPro" id="IPR002575">
    <property type="entry name" value="Aminoglycoside_PTrfase"/>
</dbReference>
<dbReference type="PANTHER" id="PTHR21310">
    <property type="entry name" value="AMINOGLYCOSIDE PHOSPHOTRANSFERASE-RELATED-RELATED"/>
    <property type="match status" value="1"/>
</dbReference>
<feature type="domain" description="Aminoglycoside phosphotransferase" evidence="1">
    <location>
        <begin position="122"/>
        <end position="167"/>
    </location>
</feature>
<evidence type="ECO:0000259" key="1">
    <source>
        <dbReference type="Pfam" id="PF01636"/>
    </source>
</evidence>
<protein>
    <recommendedName>
        <fullName evidence="1">Aminoglycoside phosphotransferase domain-containing protein</fullName>
    </recommendedName>
</protein>
<dbReference type="RefSeq" id="XP_040721595.1">
    <property type="nucleotide sequence ID" value="XM_040862627.1"/>
</dbReference>
<comment type="caution">
    <text evidence="2">The sequence shown here is derived from an EMBL/GenBank/DDBJ whole genome shotgun (WGS) entry which is preliminary data.</text>
</comment>
<dbReference type="STRING" id="1141098.A0A1Y2EKC4"/>
<dbReference type="InParanoid" id="A0A1Y2EKC4"/>
<dbReference type="SUPFAM" id="SSF56112">
    <property type="entry name" value="Protein kinase-like (PK-like)"/>
    <property type="match status" value="1"/>
</dbReference>
<dbReference type="InterPro" id="IPR011009">
    <property type="entry name" value="Kinase-like_dom_sf"/>
</dbReference>
<dbReference type="PANTHER" id="PTHR21310:SF55">
    <property type="entry name" value="AMINOGLYCOSIDE PHOSPHOTRANSFERASE DOMAIN-CONTAINING PROTEIN"/>
    <property type="match status" value="1"/>
</dbReference>
<dbReference type="EMBL" id="MCFJ01000001">
    <property type="protein sequence ID" value="ORY72003.1"/>
    <property type="molecule type" value="Genomic_DNA"/>
</dbReference>
<dbReference type="InterPro" id="IPR051678">
    <property type="entry name" value="AGP_Transferase"/>
</dbReference>